<proteinExistence type="predicted"/>
<dbReference type="Proteomes" id="UP000828390">
    <property type="component" value="Unassembled WGS sequence"/>
</dbReference>
<protein>
    <submittedName>
        <fullName evidence="1">Uncharacterized protein</fullName>
    </submittedName>
</protein>
<gene>
    <name evidence="1" type="ORF">DPMN_190024</name>
</gene>
<keyword evidence="2" id="KW-1185">Reference proteome</keyword>
<comment type="caution">
    <text evidence="1">The sequence shown here is derived from an EMBL/GenBank/DDBJ whole genome shotgun (WGS) entry which is preliminary data.</text>
</comment>
<dbReference type="AlphaFoldDB" id="A0A9D4ICX6"/>
<name>A0A9D4ICX6_DREPO</name>
<organism evidence="1 2">
    <name type="scientific">Dreissena polymorpha</name>
    <name type="common">Zebra mussel</name>
    <name type="synonym">Mytilus polymorpha</name>
    <dbReference type="NCBI Taxonomy" id="45954"/>
    <lineage>
        <taxon>Eukaryota</taxon>
        <taxon>Metazoa</taxon>
        <taxon>Spiralia</taxon>
        <taxon>Lophotrochozoa</taxon>
        <taxon>Mollusca</taxon>
        <taxon>Bivalvia</taxon>
        <taxon>Autobranchia</taxon>
        <taxon>Heteroconchia</taxon>
        <taxon>Euheterodonta</taxon>
        <taxon>Imparidentia</taxon>
        <taxon>Neoheterodontei</taxon>
        <taxon>Myida</taxon>
        <taxon>Dreissenoidea</taxon>
        <taxon>Dreissenidae</taxon>
        <taxon>Dreissena</taxon>
    </lineage>
</organism>
<evidence type="ECO:0000313" key="2">
    <source>
        <dbReference type="Proteomes" id="UP000828390"/>
    </source>
</evidence>
<evidence type="ECO:0000313" key="1">
    <source>
        <dbReference type="EMBL" id="KAH3755333.1"/>
    </source>
</evidence>
<reference evidence="1" key="1">
    <citation type="journal article" date="2019" name="bioRxiv">
        <title>The Genome of the Zebra Mussel, Dreissena polymorpha: A Resource for Invasive Species Research.</title>
        <authorList>
            <person name="McCartney M.A."/>
            <person name="Auch B."/>
            <person name="Kono T."/>
            <person name="Mallez S."/>
            <person name="Zhang Y."/>
            <person name="Obille A."/>
            <person name="Becker A."/>
            <person name="Abrahante J.E."/>
            <person name="Garbe J."/>
            <person name="Badalamenti J.P."/>
            <person name="Herman A."/>
            <person name="Mangelson H."/>
            <person name="Liachko I."/>
            <person name="Sullivan S."/>
            <person name="Sone E.D."/>
            <person name="Koren S."/>
            <person name="Silverstein K.A.T."/>
            <person name="Beckman K.B."/>
            <person name="Gohl D.M."/>
        </authorList>
    </citation>
    <scope>NUCLEOTIDE SEQUENCE</scope>
    <source>
        <strain evidence="1">Duluth1</strain>
        <tissue evidence="1">Whole animal</tissue>
    </source>
</reference>
<reference evidence="1" key="2">
    <citation type="submission" date="2020-11" db="EMBL/GenBank/DDBJ databases">
        <authorList>
            <person name="McCartney M.A."/>
            <person name="Auch B."/>
            <person name="Kono T."/>
            <person name="Mallez S."/>
            <person name="Becker A."/>
            <person name="Gohl D.M."/>
            <person name="Silverstein K.A.T."/>
            <person name="Koren S."/>
            <person name="Bechman K.B."/>
            <person name="Herman A."/>
            <person name="Abrahante J.E."/>
            <person name="Garbe J."/>
        </authorList>
    </citation>
    <scope>NUCLEOTIDE SEQUENCE</scope>
    <source>
        <strain evidence="1">Duluth1</strain>
        <tissue evidence="1">Whole animal</tissue>
    </source>
</reference>
<accession>A0A9D4ICX6</accession>
<dbReference type="EMBL" id="JAIWYP010000010">
    <property type="protein sequence ID" value="KAH3755333.1"/>
    <property type="molecule type" value="Genomic_DNA"/>
</dbReference>
<sequence>MTGKWRDYDRFTEMACLSYTSLYNDKYKNVHCFMCNGHIEFEVKETCEFEKTVSAAPTFLPFTVVLDFKRKEGLNTEYIADKSLLDDSCGSYAVLDPYTVNIINVFKSLDEQ</sequence>